<dbReference type="InterPro" id="IPR027268">
    <property type="entry name" value="Peptidase_M4/M1_CTD_sf"/>
</dbReference>
<dbReference type="Gene3D" id="3.10.170.10">
    <property type="match status" value="1"/>
</dbReference>
<dbReference type="Gene3D" id="1.10.390.10">
    <property type="entry name" value="Neutral Protease Domain 2"/>
    <property type="match status" value="1"/>
</dbReference>
<sequence length="1238" mass="139912">MCDARAQQVSPFPYQYEGYHIHLSDQPADIQYKLNKTKEVDTSSTFKHYDLYLDDVKVYDSTLVLKKTQDGNGQLISGNLSFVSQLTESLASLKIKKPKFNYKDDYVMEHVLQTYPFVSDVAQVNRLVVLGRQQKLHFIYQVEVKSKEQRRQFITLDSLTLKQLGVSVSKYAFSEHHDESYHPVATTTGNYKLGLNCHQAPNMPTQKCQNTVLPLEHPITQQFFPDAPIVSNIYYRTNNNAAFSEFDGYPMVVKLHDNRCTFQNNWVETYLGSALEPYSYACPDGVEEAHGISGNPYFYYFLKGAFKTVNDGHFFGGITAQTLHYHFKQLFPNQQSRCEKEAGYCLNKIKQRVDAGNLYQSSWDGEFTNYAGGTKGSPFPHGSSLDIVAHEIGHAILEWNTNNIISGFNFEDEPVELRAKRSALHESFSDMTAIAVKDYYARHLQAEPFDSNWVHSAIYSKLYDQNEMLWAIGFDARLSDTFSRHAAMPRLDGVSMDDYREYDQTVGSHQRAGALNKLFYLIASSDGWDIQRAYQLVLKAMTGCFSATAGMYEASQCIIAVADAPDAEHITQLAEKVGFIATDKEHTQLNVSIDRRYGSLRYDFSDMRVSQDNTSVVEVQIGSNPVMRWTPDNELVWQGIIAGQHTLGAGEHDLSWYVELNDGTELETKRLVSLFDGVLCKPQGISDQYITSLSINAQNHEVEQGFNELTRLDPVFKQSGLNIDFIGLNPEISISTYLDLDRNGYFDTNSEKMVNQSSQEGEFVFDLAQYQKLGAGPIVVRFVLSAQEETSSCAGLTNAQVIDLNITLREGHYIAPDIDFGYKQKNSEIHLSINQDFTSAYSFRWVFGNEEIETSEYHIVKSMPQTSEVTLILLYHGVEVNRVDKSVAVLPEPAFSIDCQQNGTECKLLLVGDLPSNITRFAWKIDDQHFTSSNDFLIYDFGTTGLKNVTALLTLQGASVIFERSQSIELKEVVDFDVDVQQENNDFILNISKALPASYSLIWVVNGIEYPHSQTGTILTALSPQDSVSYILQKDGESIFEKRIDIAHVNDPNLKIGCQSNGLECKFLAEHQSTATDIKYVWDFGDGTVIENNAQSINYSYQEAGEYIANITLVIDGRARFTAQLLVKVDVIKPLINIGFKQHNQTLSLSASGEVHDGMAFQWLINNEIRYGQTIDYDFPDKTQITSIKLTVYEKEQEVLEVFENIQVFESSGLDFKWAQDNSEEPLQFSFSIQKGMN</sequence>
<dbReference type="InterPro" id="IPR013783">
    <property type="entry name" value="Ig-like_fold"/>
</dbReference>
<dbReference type="PANTHER" id="PTHR33794:SF1">
    <property type="entry name" value="BACILLOLYSIN"/>
    <property type="match status" value="1"/>
</dbReference>
<dbReference type="InterPro" id="IPR050728">
    <property type="entry name" value="Zinc_Metalloprotease_M4"/>
</dbReference>
<dbReference type="InterPro" id="IPR001570">
    <property type="entry name" value="Peptidase_M4_C_domain"/>
</dbReference>
<evidence type="ECO:0000256" key="3">
    <source>
        <dbReference type="ARBA" id="ARBA00022833"/>
    </source>
</evidence>
<dbReference type="PROSITE" id="PS50093">
    <property type="entry name" value="PKD"/>
    <property type="match status" value="1"/>
</dbReference>
<dbReference type="PATRIC" id="fig|1365251.3.peg.4871"/>
<dbReference type="EMBL" id="AUXZ01000130">
    <property type="protein sequence ID" value="KZN45281.1"/>
    <property type="molecule type" value="Genomic_DNA"/>
</dbReference>
<dbReference type="InterPro" id="IPR000601">
    <property type="entry name" value="PKD_dom"/>
</dbReference>
<proteinExistence type="predicted"/>
<protein>
    <recommendedName>
        <fullName evidence="5">PKD domain-containing protein</fullName>
    </recommendedName>
</protein>
<organism evidence="6 7">
    <name type="scientific">Pseudoalteromonas luteoviolacea H33</name>
    <dbReference type="NCBI Taxonomy" id="1365251"/>
    <lineage>
        <taxon>Bacteria</taxon>
        <taxon>Pseudomonadati</taxon>
        <taxon>Pseudomonadota</taxon>
        <taxon>Gammaproteobacteria</taxon>
        <taxon>Alteromonadales</taxon>
        <taxon>Pseudoalteromonadaceae</taxon>
        <taxon>Pseudoalteromonas</taxon>
    </lineage>
</organism>
<dbReference type="Pfam" id="PF18911">
    <property type="entry name" value="PKD_4"/>
    <property type="match status" value="1"/>
</dbReference>
<keyword evidence="3" id="KW-0862">Zinc</keyword>
<keyword evidence="4" id="KW-0482">Metalloprotease</keyword>
<dbReference type="Pfam" id="PF02868">
    <property type="entry name" value="Peptidase_M4_C"/>
    <property type="match status" value="1"/>
</dbReference>
<dbReference type="AlphaFoldDB" id="A0A167AE80"/>
<evidence type="ECO:0000259" key="5">
    <source>
        <dbReference type="PROSITE" id="PS50093"/>
    </source>
</evidence>
<feature type="domain" description="PKD" evidence="5">
    <location>
        <begin position="1072"/>
        <end position="1131"/>
    </location>
</feature>
<evidence type="ECO:0000313" key="6">
    <source>
        <dbReference type="EMBL" id="KZN45281.1"/>
    </source>
</evidence>
<name>A0A167AE80_9GAMM</name>
<evidence type="ECO:0000256" key="4">
    <source>
        <dbReference type="ARBA" id="ARBA00023049"/>
    </source>
</evidence>
<dbReference type="InterPro" id="IPR035986">
    <property type="entry name" value="PKD_dom_sf"/>
</dbReference>
<dbReference type="SUPFAM" id="SSF49299">
    <property type="entry name" value="PKD domain"/>
    <property type="match status" value="1"/>
</dbReference>
<keyword evidence="2" id="KW-0378">Hydrolase</keyword>
<dbReference type="Proteomes" id="UP000076503">
    <property type="component" value="Unassembled WGS sequence"/>
</dbReference>
<evidence type="ECO:0000256" key="1">
    <source>
        <dbReference type="ARBA" id="ARBA00022670"/>
    </source>
</evidence>
<dbReference type="GO" id="GO:0004222">
    <property type="term" value="F:metalloendopeptidase activity"/>
    <property type="evidence" value="ECO:0007669"/>
    <property type="project" value="InterPro"/>
</dbReference>
<dbReference type="GO" id="GO:0006508">
    <property type="term" value="P:proteolysis"/>
    <property type="evidence" value="ECO:0007669"/>
    <property type="project" value="UniProtKB-KW"/>
</dbReference>
<keyword evidence="1" id="KW-0645">Protease</keyword>
<comment type="caution">
    <text evidence="6">The sequence shown here is derived from an EMBL/GenBank/DDBJ whole genome shotgun (WGS) entry which is preliminary data.</text>
</comment>
<dbReference type="Gene3D" id="2.60.40.10">
    <property type="entry name" value="Immunoglobulins"/>
    <property type="match status" value="1"/>
</dbReference>
<dbReference type="PANTHER" id="PTHR33794">
    <property type="entry name" value="BACILLOLYSIN"/>
    <property type="match status" value="1"/>
</dbReference>
<dbReference type="SUPFAM" id="SSF55486">
    <property type="entry name" value="Metalloproteases ('zincins'), catalytic domain"/>
    <property type="match status" value="1"/>
</dbReference>
<gene>
    <name evidence="6" type="ORF">N476_04520</name>
</gene>
<accession>A0A167AE80</accession>
<reference evidence="6 7" key="1">
    <citation type="submission" date="2013-07" db="EMBL/GenBank/DDBJ databases">
        <title>Comparative Genomic and Metabolomic Analysis of Twelve Strains of Pseudoalteromonas luteoviolacea.</title>
        <authorList>
            <person name="Vynne N.G."/>
            <person name="Mansson M."/>
            <person name="Gram L."/>
        </authorList>
    </citation>
    <scope>NUCLEOTIDE SEQUENCE [LARGE SCALE GENOMIC DNA]</scope>
    <source>
        <strain evidence="6 7">H33</strain>
    </source>
</reference>
<evidence type="ECO:0000313" key="7">
    <source>
        <dbReference type="Proteomes" id="UP000076503"/>
    </source>
</evidence>
<evidence type="ECO:0000256" key="2">
    <source>
        <dbReference type="ARBA" id="ARBA00022801"/>
    </source>
</evidence>
<dbReference type="CDD" id="cd00146">
    <property type="entry name" value="PKD"/>
    <property type="match status" value="1"/>
</dbReference>